<keyword evidence="1" id="KW-0539">Nucleus</keyword>
<dbReference type="EMBL" id="QKKF02006516">
    <property type="protein sequence ID" value="RZF46306.1"/>
    <property type="molecule type" value="Genomic_DNA"/>
</dbReference>
<reference evidence="4 5" key="1">
    <citation type="journal article" date="2017" name="Gigascience">
        <title>Genome sequence of the small brown planthopper, Laodelphax striatellus.</title>
        <authorList>
            <person name="Zhu J."/>
            <person name="Jiang F."/>
            <person name="Wang X."/>
            <person name="Yang P."/>
            <person name="Bao Y."/>
            <person name="Zhao W."/>
            <person name="Wang W."/>
            <person name="Lu H."/>
            <person name="Wang Q."/>
            <person name="Cui N."/>
            <person name="Li J."/>
            <person name="Chen X."/>
            <person name="Luo L."/>
            <person name="Yu J."/>
            <person name="Kang L."/>
            <person name="Cui F."/>
        </authorList>
    </citation>
    <scope>NUCLEOTIDE SEQUENCE [LARGE SCALE GENOMIC DNA]</scope>
    <source>
        <strain evidence="4">Lst14</strain>
    </source>
</reference>
<sequence length="358" mass="39134">MEREGLARLRGPLYDAMTFLLHPNSQQDPGEGTSAAASAAQPQAEKVRCVNCRNKEENDDNDTDNFFGHYLAAHLKNIPFCLKVDLKIQILSLLKRAHHINSKCGCQTKHKGVHMEYQNTPGTFSIASTVSDDEDCNNSDSDTSKGPEYRERVMMNGQGSSGSSEDHARSDRAQAHIGEPNRTHGIPARIRSRRKQARVNPQVVRLPDNLEPIPSIDLESVSGEVSEYQLIPVMVTPIAGTTEFEDGVATQAYEIEHLPGWGFSNGNVSPSSLSTLSNNSAEQGSPPTLIVSPTASGPSVSGEQHPSTSNTFFPGCNDTIQPQAEKQPETQKPESEQQEIQNQENGKHHNGQLESDNE</sequence>
<accession>A0A482XK67</accession>
<feature type="compositionally biased region" description="Basic and acidic residues" evidence="2">
    <location>
        <begin position="164"/>
        <end position="182"/>
    </location>
</feature>
<feature type="compositionally biased region" description="Basic and acidic residues" evidence="2">
    <location>
        <begin position="142"/>
        <end position="153"/>
    </location>
</feature>
<feature type="region of interest" description="Disordered" evidence="2">
    <location>
        <begin position="22"/>
        <end position="41"/>
    </location>
</feature>
<dbReference type="GO" id="GO:0005634">
    <property type="term" value="C:nucleus"/>
    <property type="evidence" value="ECO:0007669"/>
    <property type="project" value="UniProtKB-SubCell"/>
</dbReference>
<dbReference type="Proteomes" id="UP000291343">
    <property type="component" value="Unassembled WGS sequence"/>
</dbReference>
<proteinExistence type="predicted"/>
<organism evidence="4 5">
    <name type="scientific">Laodelphax striatellus</name>
    <name type="common">Small brown planthopper</name>
    <name type="synonym">Delphax striatella</name>
    <dbReference type="NCBI Taxonomy" id="195883"/>
    <lineage>
        <taxon>Eukaryota</taxon>
        <taxon>Metazoa</taxon>
        <taxon>Ecdysozoa</taxon>
        <taxon>Arthropoda</taxon>
        <taxon>Hexapoda</taxon>
        <taxon>Insecta</taxon>
        <taxon>Pterygota</taxon>
        <taxon>Neoptera</taxon>
        <taxon>Paraneoptera</taxon>
        <taxon>Hemiptera</taxon>
        <taxon>Auchenorrhyncha</taxon>
        <taxon>Fulgoroidea</taxon>
        <taxon>Delphacidae</taxon>
        <taxon>Criomorphinae</taxon>
        <taxon>Laodelphax</taxon>
    </lineage>
</organism>
<dbReference type="PROSITE" id="PS51031">
    <property type="entry name" value="BESS"/>
    <property type="match status" value="1"/>
</dbReference>
<dbReference type="InterPro" id="IPR004210">
    <property type="entry name" value="BESS_motif"/>
</dbReference>
<evidence type="ECO:0000259" key="3">
    <source>
        <dbReference type="PROSITE" id="PS51031"/>
    </source>
</evidence>
<name>A0A482XK67_LAOST</name>
<feature type="compositionally biased region" description="Basic and acidic residues" evidence="2">
    <location>
        <begin position="326"/>
        <end position="335"/>
    </location>
</feature>
<comment type="caution">
    <text evidence="4">The sequence shown here is derived from an EMBL/GenBank/DDBJ whole genome shotgun (WGS) entry which is preliminary data.</text>
</comment>
<dbReference type="GO" id="GO:0003677">
    <property type="term" value="F:DNA binding"/>
    <property type="evidence" value="ECO:0007669"/>
    <property type="project" value="InterPro"/>
</dbReference>
<dbReference type="AlphaFoldDB" id="A0A482XK67"/>
<feature type="region of interest" description="Disordered" evidence="2">
    <location>
        <begin position="128"/>
        <end position="199"/>
    </location>
</feature>
<gene>
    <name evidence="4" type="ORF">LSTR_LSTR015025</name>
</gene>
<evidence type="ECO:0000256" key="2">
    <source>
        <dbReference type="SAM" id="MobiDB-lite"/>
    </source>
</evidence>
<feature type="compositionally biased region" description="Low complexity" evidence="2">
    <location>
        <begin position="271"/>
        <end position="280"/>
    </location>
</feature>
<feature type="compositionally biased region" description="Polar residues" evidence="2">
    <location>
        <begin position="281"/>
        <end position="324"/>
    </location>
</feature>
<comment type="subcellular location">
    <subcellularLocation>
        <location evidence="1">Nucleus</location>
    </subcellularLocation>
</comment>
<evidence type="ECO:0000313" key="5">
    <source>
        <dbReference type="Proteomes" id="UP000291343"/>
    </source>
</evidence>
<feature type="compositionally biased region" description="Low complexity" evidence="2">
    <location>
        <begin position="29"/>
        <end position="41"/>
    </location>
</feature>
<evidence type="ECO:0000256" key="1">
    <source>
        <dbReference type="PROSITE-ProRule" id="PRU00371"/>
    </source>
</evidence>
<keyword evidence="5" id="KW-1185">Reference proteome</keyword>
<dbReference type="InParanoid" id="A0A482XK67"/>
<protein>
    <recommendedName>
        <fullName evidence="3">BESS domain-containing protein</fullName>
    </recommendedName>
</protein>
<feature type="region of interest" description="Disordered" evidence="2">
    <location>
        <begin position="271"/>
        <end position="358"/>
    </location>
</feature>
<evidence type="ECO:0000313" key="4">
    <source>
        <dbReference type="EMBL" id="RZF46306.1"/>
    </source>
</evidence>
<feature type="domain" description="BESS" evidence="3">
    <location>
        <begin position="61"/>
        <end position="100"/>
    </location>
</feature>